<organism evidence="21 22">
    <name type="scientific">Aliivibrio salmonicida (strain LFI1238)</name>
    <name type="common">Vibrio salmonicida (strain LFI1238)</name>
    <dbReference type="NCBI Taxonomy" id="316275"/>
    <lineage>
        <taxon>Bacteria</taxon>
        <taxon>Pseudomonadati</taxon>
        <taxon>Pseudomonadota</taxon>
        <taxon>Gammaproteobacteria</taxon>
        <taxon>Vibrionales</taxon>
        <taxon>Vibrionaceae</taxon>
        <taxon>Aliivibrio</taxon>
    </lineage>
</organism>
<feature type="binding site" evidence="17">
    <location>
        <position position="129"/>
    </location>
    <ligand>
        <name>ATP</name>
        <dbReference type="ChEBI" id="CHEBI:30616"/>
    </ligand>
</feature>
<dbReference type="InterPro" id="IPR011761">
    <property type="entry name" value="ATP-grasp"/>
</dbReference>
<reference evidence="21 22" key="1">
    <citation type="journal article" date="2008" name="BMC Genomics">
        <title>The genome sequence of the fish pathogen Aliivibrio salmonicida strain LFI1238 shows extensive evidence of gene decay.</title>
        <authorList>
            <person name="Hjerde E."/>
            <person name="Lorentzen M.S."/>
            <person name="Holden M.T."/>
            <person name="Seeger K."/>
            <person name="Paulsen S."/>
            <person name="Bason N."/>
            <person name="Churcher C."/>
            <person name="Harris D."/>
            <person name="Norbertczak H."/>
            <person name="Quail M.A."/>
            <person name="Sanders S."/>
            <person name="Thurston S."/>
            <person name="Parkhill J."/>
            <person name="Willassen N.P."/>
            <person name="Thomson N.R."/>
        </authorList>
    </citation>
    <scope>NUCLEOTIDE SEQUENCE [LARGE SCALE GENOMIC DNA]</scope>
    <source>
        <strain evidence="21 22">LFI1238</strain>
    </source>
</reference>
<evidence type="ECO:0000256" key="18">
    <source>
        <dbReference type="PIRSR" id="PIRSR039102-3"/>
    </source>
</evidence>
<accession>B6ERQ9</accession>
<dbReference type="GO" id="GO:0009252">
    <property type="term" value="P:peptidoglycan biosynthetic process"/>
    <property type="evidence" value="ECO:0007669"/>
    <property type="project" value="UniProtKB-UniRule"/>
</dbReference>
<dbReference type="Pfam" id="PF07478">
    <property type="entry name" value="Dala_Dala_lig_C"/>
    <property type="match status" value="1"/>
</dbReference>
<evidence type="ECO:0000256" key="8">
    <source>
        <dbReference type="ARBA" id="ARBA00022840"/>
    </source>
</evidence>
<dbReference type="InterPro" id="IPR016185">
    <property type="entry name" value="PreATP-grasp_dom_sf"/>
</dbReference>
<feature type="binding site" evidence="17">
    <location>
        <begin position="179"/>
        <end position="180"/>
    </location>
    <ligand>
        <name>ATP</name>
        <dbReference type="ChEBI" id="CHEBI:30616"/>
    </ligand>
</feature>
<dbReference type="HOGENOM" id="CLU_039268_0_0_6"/>
<evidence type="ECO:0000256" key="4">
    <source>
        <dbReference type="ARBA" id="ARBA00010871"/>
    </source>
</evidence>
<evidence type="ECO:0000256" key="5">
    <source>
        <dbReference type="ARBA" id="ARBA00022598"/>
    </source>
</evidence>
<dbReference type="GO" id="GO:0005524">
    <property type="term" value="F:ATP binding"/>
    <property type="evidence" value="ECO:0007669"/>
    <property type="project" value="UniProtKB-UniRule"/>
</dbReference>
<dbReference type="NCBIfam" id="NF002527">
    <property type="entry name" value="PRK01966.1-3"/>
    <property type="match status" value="1"/>
</dbReference>
<dbReference type="GO" id="GO:0008716">
    <property type="term" value="F:D-alanine-D-alanine ligase activity"/>
    <property type="evidence" value="ECO:0007669"/>
    <property type="project" value="UniProtKB-UniRule"/>
</dbReference>
<evidence type="ECO:0000259" key="20">
    <source>
        <dbReference type="PROSITE" id="PS50975"/>
    </source>
</evidence>
<dbReference type="PANTHER" id="PTHR23132:SF25">
    <property type="entry name" value="D-ALANINE--D-ALANINE LIGASE A"/>
    <property type="match status" value="1"/>
</dbReference>
<dbReference type="InterPro" id="IPR005905">
    <property type="entry name" value="D_ala_D_ala"/>
</dbReference>
<dbReference type="InterPro" id="IPR000291">
    <property type="entry name" value="D-Ala_lig_Van_CS"/>
</dbReference>
<evidence type="ECO:0000256" key="19">
    <source>
        <dbReference type="PROSITE-ProRule" id="PRU00409"/>
    </source>
</evidence>
<dbReference type="GO" id="GO:0005829">
    <property type="term" value="C:cytosol"/>
    <property type="evidence" value="ECO:0007669"/>
    <property type="project" value="TreeGrafter"/>
</dbReference>
<dbReference type="eggNOG" id="COG1181">
    <property type="taxonomic scope" value="Bacteria"/>
</dbReference>
<protein>
    <recommendedName>
        <fullName evidence="15">D-alanine--D-alanine ligase</fullName>
        <ecNumber evidence="15">6.3.2.4</ecNumber>
    </recommendedName>
    <alternativeName>
        <fullName evidence="15">D-Ala-D-Ala ligase</fullName>
    </alternativeName>
    <alternativeName>
        <fullName evidence="15">D-alanylalanine synthetase</fullName>
    </alternativeName>
</protein>
<dbReference type="Gene3D" id="3.40.50.20">
    <property type="match status" value="1"/>
</dbReference>
<dbReference type="SUPFAM" id="SSF52440">
    <property type="entry name" value="PreATP-grasp domain"/>
    <property type="match status" value="1"/>
</dbReference>
<dbReference type="GO" id="GO:0008360">
    <property type="term" value="P:regulation of cell shape"/>
    <property type="evidence" value="ECO:0007669"/>
    <property type="project" value="UniProtKB-KW"/>
</dbReference>
<feature type="binding site" evidence="18">
    <location>
        <position position="306"/>
    </location>
    <ligand>
        <name>Mg(2+)</name>
        <dbReference type="ChEBI" id="CHEBI:18420"/>
        <label>2</label>
    </ligand>
</feature>
<feature type="active site" evidence="16">
    <location>
        <position position="27"/>
    </location>
</feature>
<comment type="function">
    <text evidence="2 15">Cell wall formation.</text>
</comment>
<feature type="binding site" evidence="18">
    <location>
        <position position="293"/>
    </location>
    <ligand>
        <name>Mg(2+)</name>
        <dbReference type="ChEBI" id="CHEBI:18420"/>
        <label>1</label>
    </ligand>
</feature>
<dbReference type="GO" id="GO:0046872">
    <property type="term" value="F:metal ion binding"/>
    <property type="evidence" value="ECO:0007669"/>
    <property type="project" value="UniProtKB-KW"/>
</dbReference>
<dbReference type="AlphaFoldDB" id="B6ERQ9"/>
<keyword evidence="12 18" id="KW-0464">Manganese</keyword>
<keyword evidence="11 15" id="KW-0573">Peptidoglycan synthesis</keyword>
<keyword evidence="9 18" id="KW-0460">Magnesium</keyword>
<dbReference type="UniPathway" id="UPA00219"/>
<dbReference type="Proteomes" id="UP000001730">
    <property type="component" value="Chromosome 2"/>
</dbReference>
<evidence type="ECO:0000256" key="13">
    <source>
        <dbReference type="ARBA" id="ARBA00023316"/>
    </source>
</evidence>
<feature type="domain" description="ATP-grasp" evidence="20">
    <location>
        <begin position="133"/>
        <end position="339"/>
    </location>
</feature>
<evidence type="ECO:0000313" key="21">
    <source>
        <dbReference type="EMBL" id="CAQ81393.1"/>
    </source>
</evidence>
<evidence type="ECO:0000256" key="1">
    <source>
        <dbReference type="ARBA" id="ARBA00001936"/>
    </source>
</evidence>
<feature type="binding site" evidence="18">
    <location>
        <position position="306"/>
    </location>
    <ligand>
        <name>Mg(2+)</name>
        <dbReference type="ChEBI" id="CHEBI:18420"/>
        <label>1</label>
    </ligand>
</feature>
<dbReference type="EMBL" id="FM178380">
    <property type="protein sequence ID" value="CAQ81393.1"/>
    <property type="molecule type" value="Genomic_DNA"/>
</dbReference>
<comment type="similarity">
    <text evidence="4 15">Belongs to the D-alanine--D-alanine ligase family.</text>
</comment>
<evidence type="ECO:0000256" key="16">
    <source>
        <dbReference type="PIRSR" id="PIRSR039102-1"/>
    </source>
</evidence>
<comment type="catalytic activity">
    <reaction evidence="14 15">
        <text>2 D-alanine + ATP = D-alanyl-D-alanine + ADP + phosphate + H(+)</text>
        <dbReference type="Rhea" id="RHEA:11224"/>
        <dbReference type="ChEBI" id="CHEBI:15378"/>
        <dbReference type="ChEBI" id="CHEBI:30616"/>
        <dbReference type="ChEBI" id="CHEBI:43474"/>
        <dbReference type="ChEBI" id="CHEBI:57416"/>
        <dbReference type="ChEBI" id="CHEBI:57822"/>
        <dbReference type="ChEBI" id="CHEBI:456216"/>
        <dbReference type="EC" id="6.3.2.4"/>
    </reaction>
</comment>
<feature type="binding site" evidence="18">
    <location>
        <position position="308"/>
    </location>
    <ligand>
        <name>Mg(2+)</name>
        <dbReference type="ChEBI" id="CHEBI:18420"/>
        <label>2</label>
    </ligand>
</feature>
<dbReference type="InterPro" id="IPR013815">
    <property type="entry name" value="ATP_grasp_subdomain_1"/>
</dbReference>
<dbReference type="InterPro" id="IPR011095">
    <property type="entry name" value="Dala_Dala_lig_C"/>
</dbReference>
<dbReference type="GO" id="GO:0071555">
    <property type="term" value="P:cell wall organization"/>
    <property type="evidence" value="ECO:0007669"/>
    <property type="project" value="UniProtKB-KW"/>
</dbReference>
<feature type="binding site" evidence="17">
    <location>
        <begin position="209"/>
        <end position="216"/>
    </location>
    <ligand>
        <name>ATP</name>
        <dbReference type="ChEBI" id="CHEBI:30616"/>
    </ligand>
</feature>
<dbReference type="PROSITE" id="PS00844">
    <property type="entry name" value="DALA_DALA_LIGASE_2"/>
    <property type="match status" value="1"/>
</dbReference>
<keyword evidence="7 17" id="KW-0547">Nucleotide-binding</keyword>
<dbReference type="Gene3D" id="3.30.1490.20">
    <property type="entry name" value="ATP-grasp fold, A domain"/>
    <property type="match status" value="1"/>
</dbReference>
<sequence length="343" mass="38480">MQLIAPFLFAEDIMTHILLLCGGSGTEHEVSLVSANYIAQQLSELNTFQITHLEIKDGSWFHIESGLKYELRSDKTLLCNNEATAPVDYVVPCIHGYPGETGDIQSMLDMFSIPYLGCNAEASTNSFNKITSKLWYDALSIPNTPYLFLTENNQTTHDEALVAFDQWGSLFVKAACQGSSVGCYHVTSKEQVVEAVNNAFTYSEQVLVEKAVKPRELEVSAYEIDGELYTTLPGEVTAPDGAFYTYEEKYGSGSHSTTTLDAKNLTEEQIELINKYSRKVFTQMKLKDLSRIDFFLTDENEIYLNEVNTFPGMTPISMFPKLLEHNGHCFKTFLQKAILNALK</sequence>
<dbReference type="PANTHER" id="PTHR23132">
    <property type="entry name" value="D-ALANINE--D-ALANINE LIGASE"/>
    <property type="match status" value="1"/>
</dbReference>
<feature type="binding site" evidence="17">
    <location>
        <begin position="171"/>
        <end position="173"/>
    </location>
    <ligand>
        <name>ATP</name>
        <dbReference type="ChEBI" id="CHEBI:30616"/>
    </ligand>
</feature>
<keyword evidence="13 15" id="KW-0961">Cell wall biogenesis/degradation</keyword>
<dbReference type="KEGG" id="vsa:VSAL_II0639"/>
<keyword evidence="10 15" id="KW-0133">Cell shape</keyword>
<keyword evidence="8 19" id="KW-0067">ATP-binding</keyword>
<comment type="subcellular location">
    <subcellularLocation>
        <location evidence="15">Cytoplasm</location>
    </subcellularLocation>
</comment>
<comment type="cofactor">
    <cofactor evidence="18">
        <name>Mg(2+)</name>
        <dbReference type="ChEBI" id="CHEBI:18420"/>
    </cofactor>
    <cofactor evidence="18">
        <name>Mn(2+)</name>
        <dbReference type="ChEBI" id="CHEBI:29035"/>
    </cofactor>
    <text evidence="18">Binds 2 magnesium or manganese ions per subunit.</text>
</comment>
<dbReference type="InterPro" id="IPR011127">
    <property type="entry name" value="Dala_Dala_lig_N"/>
</dbReference>
<feature type="active site" evidence="16">
    <location>
        <position position="317"/>
    </location>
</feature>
<proteinExistence type="inferred from homology"/>
<evidence type="ECO:0000256" key="7">
    <source>
        <dbReference type="ARBA" id="ARBA00022741"/>
    </source>
</evidence>
<evidence type="ECO:0000313" key="22">
    <source>
        <dbReference type="Proteomes" id="UP000001730"/>
    </source>
</evidence>
<evidence type="ECO:0000256" key="2">
    <source>
        <dbReference type="ARBA" id="ARBA00003921"/>
    </source>
</evidence>
<keyword evidence="6 18" id="KW-0479">Metal-binding</keyword>
<keyword evidence="15" id="KW-0963">Cytoplasm</keyword>
<name>B6ERQ9_ALISL</name>
<keyword evidence="5 15" id="KW-0436">Ligase</keyword>
<evidence type="ECO:0000256" key="14">
    <source>
        <dbReference type="ARBA" id="ARBA00047614"/>
    </source>
</evidence>
<feature type="binding site" evidence="17">
    <location>
        <begin position="305"/>
        <end position="306"/>
    </location>
    <ligand>
        <name>ATP</name>
        <dbReference type="ChEBI" id="CHEBI:30616"/>
    </ligand>
</feature>
<evidence type="ECO:0000256" key="15">
    <source>
        <dbReference type="HAMAP-Rule" id="MF_00047"/>
    </source>
</evidence>
<evidence type="ECO:0000256" key="11">
    <source>
        <dbReference type="ARBA" id="ARBA00022984"/>
    </source>
</evidence>
<dbReference type="PIRSF" id="PIRSF039102">
    <property type="entry name" value="Ddl/VanB"/>
    <property type="match status" value="1"/>
</dbReference>
<dbReference type="Pfam" id="PF01820">
    <property type="entry name" value="Dala_Dala_lig_N"/>
    <property type="match status" value="1"/>
</dbReference>
<keyword evidence="22" id="KW-1185">Reference proteome</keyword>
<dbReference type="NCBIfam" id="TIGR01205">
    <property type="entry name" value="D_ala_D_alaTIGR"/>
    <property type="match status" value="1"/>
</dbReference>
<evidence type="ECO:0000256" key="9">
    <source>
        <dbReference type="ARBA" id="ARBA00022842"/>
    </source>
</evidence>
<evidence type="ECO:0000256" key="17">
    <source>
        <dbReference type="PIRSR" id="PIRSR039102-2"/>
    </source>
</evidence>
<feature type="active site" evidence="16">
    <location>
        <position position="179"/>
    </location>
</feature>
<dbReference type="HAMAP" id="MF_00047">
    <property type="entry name" value="Dala_Dala_lig"/>
    <property type="match status" value="1"/>
</dbReference>
<dbReference type="EC" id="6.3.2.4" evidence="15"/>
<dbReference type="Gene3D" id="3.30.470.20">
    <property type="entry name" value="ATP-grasp fold, B domain"/>
    <property type="match status" value="1"/>
</dbReference>
<dbReference type="SUPFAM" id="SSF56059">
    <property type="entry name" value="Glutathione synthetase ATP-binding domain-like"/>
    <property type="match status" value="1"/>
</dbReference>
<comment type="cofactor">
    <cofactor evidence="1">
        <name>Mn(2+)</name>
        <dbReference type="ChEBI" id="CHEBI:29035"/>
    </cofactor>
</comment>
<comment type="pathway">
    <text evidence="3 15">Cell wall biogenesis; peptidoglycan biosynthesis.</text>
</comment>
<evidence type="ECO:0000256" key="3">
    <source>
        <dbReference type="ARBA" id="ARBA00004752"/>
    </source>
</evidence>
<dbReference type="PROSITE" id="PS00843">
    <property type="entry name" value="DALA_DALA_LIGASE_1"/>
    <property type="match status" value="1"/>
</dbReference>
<evidence type="ECO:0000256" key="6">
    <source>
        <dbReference type="ARBA" id="ARBA00022723"/>
    </source>
</evidence>
<evidence type="ECO:0000256" key="10">
    <source>
        <dbReference type="ARBA" id="ARBA00022960"/>
    </source>
</evidence>
<dbReference type="PROSITE" id="PS50975">
    <property type="entry name" value="ATP_GRASP"/>
    <property type="match status" value="1"/>
</dbReference>
<gene>
    <name evidence="15" type="primary">ddl</name>
    <name evidence="21" type="ordered locus">VSAL_II0639</name>
</gene>
<evidence type="ECO:0000256" key="12">
    <source>
        <dbReference type="ARBA" id="ARBA00023211"/>
    </source>
</evidence>